<reference evidence="3" key="1">
    <citation type="submission" date="2016-11" db="EMBL/GenBank/DDBJ databases">
        <authorList>
            <person name="Varghese N."/>
            <person name="Submissions S."/>
        </authorList>
    </citation>
    <scope>NUCLEOTIDE SEQUENCE [LARGE SCALE GENOMIC DNA]</scope>
    <source>
        <strain evidence="3">DSM 18095</strain>
    </source>
</reference>
<organism evidence="2 3">
    <name type="scientific">Tissierella praeacuta DSM 18095</name>
    <dbReference type="NCBI Taxonomy" id="1123404"/>
    <lineage>
        <taxon>Bacteria</taxon>
        <taxon>Bacillati</taxon>
        <taxon>Bacillota</taxon>
        <taxon>Tissierellia</taxon>
        <taxon>Tissierellales</taxon>
        <taxon>Tissierellaceae</taxon>
        <taxon>Tissierella</taxon>
    </lineage>
</organism>
<keyword evidence="3" id="KW-1185">Reference proteome</keyword>
<evidence type="ECO:0000256" key="1">
    <source>
        <dbReference type="SAM" id="Phobius"/>
    </source>
</evidence>
<name>A0A1M4TTY5_9FIRM</name>
<feature type="transmembrane region" description="Helical" evidence="1">
    <location>
        <begin position="117"/>
        <end position="142"/>
    </location>
</feature>
<protein>
    <recommendedName>
        <fullName evidence="4">DUF340 domain-containing protein</fullName>
    </recommendedName>
</protein>
<evidence type="ECO:0008006" key="4">
    <source>
        <dbReference type="Google" id="ProtNLM"/>
    </source>
</evidence>
<dbReference type="AlphaFoldDB" id="A0A1M4TTY5"/>
<feature type="transmembrane region" description="Helical" evidence="1">
    <location>
        <begin position="88"/>
        <end position="105"/>
    </location>
</feature>
<proteinExistence type="predicted"/>
<accession>A0A1M4TTY5</accession>
<feature type="transmembrane region" description="Helical" evidence="1">
    <location>
        <begin position="6"/>
        <end position="25"/>
    </location>
</feature>
<gene>
    <name evidence="2" type="ORF">SAMN02745784_00851</name>
</gene>
<keyword evidence="1" id="KW-0472">Membrane</keyword>
<feature type="transmembrane region" description="Helical" evidence="1">
    <location>
        <begin position="32"/>
        <end position="53"/>
    </location>
</feature>
<dbReference type="RefSeq" id="WP_072973465.1">
    <property type="nucleotide sequence ID" value="NZ_FQTY01000002.1"/>
</dbReference>
<dbReference type="EMBL" id="FQTY01000002">
    <property type="protein sequence ID" value="SHE47876.1"/>
    <property type="molecule type" value="Genomic_DNA"/>
</dbReference>
<dbReference type="STRING" id="1123404.SAMN02745784_00851"/>
<feature type="transmembrane region" description="Helical" evidence="1">
    <location>
        <begin position="59"/>
        <end position="76"/>
    </location>
</feature>
<keyword evidence="1" id="KW-0812">Transmembrane</keyword>
<evidence type="ECO:0000313" key="2">
    <source>
        <dbReference type="EMBL" id="SHE47876.1"/>
    </source>
</evidence>
<dbReference type="GeneID" id="90996306"/>
<dbReference type="Proteomes" id="UP000184114">
    <property type="component" value="Unassembled WGS sequence"/>
</dbReference>
<sequence length="148" mass="15700">MKLKDSIIVLLITAAISVVGNYVGYKVNMIEAIPGMLILVLIAVVGIILAKVIPFKIPSVAYIVTLSTILTVPGVPGSEVISNLVSKVNFLTLATPILGYAGIYTGKNLDALKKTGWRIVILAIFVMFGTYLGSAIIANVLLKMLGQI</sequence>
<keyword evidence="1" id="KW-1133">Transmembrane helix</keyword>
<evidence type="ECO:0000313" key="3">
    <source>
        <dbReference type="Proteomes" id="UP000184114"/>
    </source>
</evidence>